<dbReference type="eggNOG" id="COG0456">
    <property type="taxonomic scope" value="Bacteria"/>
</dbReference>
<dbReference type="CDD" id="cd04301">
    <property type="entry name" value="NAT_SF"/>
    <property type="match status" value="1"/>
</dbReference>
<organism evidence="2 3">
    <name type="scientific">Hyphomonas adhaerens MHS-3</name>
    <dbReference type="NCBI Taxonomy" id="1280949"/>
    <lineage>
        <taxon>Bacteria</taxon>
        <taxon>Pseudomonadati</taxon>
        <taxon>Pseudomonadota</taxon>
        <taxon>Alphaproteobacteria</taxon>
        <taxon>Hyphomonadales</taxon>
        <taxon>Hyphomonadaceae</taxon>
        <taxon>Hyphomonas</taxon>
    </lineage>
</organism>
<dbReference type="PANTHER" id="PTHR42791">
    <property type="entry name" value="GNAT FAMILY ACETYLTRANSFERASE"/>
    <property type="match status" value="1"/>
</dbReference>
<evidence type="ECO:0000259" key="1">
    <source>
        <dbReference type="PROSITE" id="PS51186"/>
    </source>
</evidence>
<dbReference type="PATRIC" id="fig|1280949.3.peg.2670"/>
<gene>
    <name evidence="2" type="ORF">HAD_13129</name>
</gene>
<evidence type="ECO:0000313" key="2">
    <source>
        <dbReference type="EMBL" id="KCZ83546.1"/>
    </source>
</evidence>
<dbReference type="GO" id="GO:0016747">
    <property type="term" value="F:acyltransferase activity, transferring groups other than amino-acyl groups"/>
    <property type="evidence" value="ECO:0007669"/>
    <property type="project" value="InterPro"/>
</dbReference>
<accession>A0A069E1G0</accession>
<dbReference type="Gene3D" id="3.40.630.30">
    <property type="match status" value="1"/>
</dbReference>
<dbReference type="Proteomes" id="UP000027446">
    <property type="component" value="Unassembled WGS sequence"/>
</dbReference>
<keyword evidence="2" id="KW-0808">Transferase</keyword>
<keyword evidence="3" id="KW-1185">Reference proteome</keyword>
<dbReference type="InterPro" id="IPR016181">
    <property type="entry name" value="Acyl_CoA_acyltransferase"/>
</dbReference>
<dbReference type="InterPro" id="IPR052523">
    <property type="entry name" value="Trichothecene_AcTrans"/>
</dbReference>
<sequence length="204" mass="22694">MEFDLPSGLRNAGPADWRLIGDITGEAFETDPVNLWIFGHTTALKPTFALLAQAIYLKYGICHLAGEGGATMWIESQNRQELGLIPTLRLLPILMFKGSQGSIFRALKAGKVMDQNHPKDPHLYLFTIGTRKDARGTGLGKLMMAPMKAAADKARLPLYLENSNPMNTGFYQSHGFERMKLFEIGPGAPPMEAMWREPRDPQHV</sequence>
<dbReference type="STRING" id="1280949.HAD_13129"/>
<reference evidence="2 3" key="1">
    <citation type="journal article" date="2014" name="Antonie Van Leeuwenhoek">
        <title>Hyphomonas beringensis sp. nov. and Hyphomonas chukchiensis sp. nov., isolated from surface seawater of the Bering Sea and Chukchi Sea.</title>
        <authorList>
            <person name="Li C."/>
            <person name="Lai Q."/>
            <person name="Li G."/>
            <person name="Dong C."/>
            <person name="Wang J."/>
            <person name="Liao Y."/>
            <person name="Shao Z."/>
        </authorList>
    </citation>
    <scope>NUCLEOTIDE SEQUENCE [LARGE SCALE GENOMIC DNA]</scope>
    <source>
        <strain evidence="2 3">MHS-3</strain>
    </source>
</reference>
<feature type="domain" description="N-acetyltransferase" evidence="1">
    <location>
        <begin position="117"/>
        <end position="196"/>
    </location>
</feature>
<dbReference type="EMBL" id="ARYH01000002">
    <property type="protein sequence ID" value="KCZ83546.1"/>
    <property type="molecule type" value="Genomic_DNA"/>
</dbReference>
<dbReference type="SUPFAM" id="SSF55729">
    <property type="entry name" value="Acyl-CoA N-acyltransferases (Nat)"/>
    <property type="match status" value="1"/>
</dbReference>
<protein>
    <submittedName>
        <fullName evidence="2">Acetyltransferase</fullName>
    </submittedName>
</protein>
<dbReference type="InterPro" id="IPR000182">
    <property type="entry name" value="GNAT_dom"/>
</dbReference>
<dbReference type="RefSeq" id="WP_051596297.1">
    <property type="nucleotide sequence ID" value="NZ_ARYH01000002.1"/>
</dbReference>
<dbReference type="Pfam" id="PF13508">
    <property type="entry name" value="Acetyltransf_7"/>
    <property type="match status" value="1"/>
</dbReference>
<name>A0A069E1G0_9PROT</name>
<proteinExistence type="predicted"/>
<dbReference type="OrthoDB" id="7057833at2"/>
<dbReference type="AlphaFoldDB" id="A0A069E1G0"/>
<evidence type="ECO:0000313" key="3">
    <source>
        <dbReference type="Proteomes" id="UP000027446"/>
    </source>
</evidence>
<dbReference type="PROSITE" id="PS51186">
    <property type="entry name" value="GNAT"/>
    <property type="match status" value="1"/>
</dbReference>
<dbReference type="PANTHER" id="PTHR42791:SF1">
    <property type="entry name" value="N-ACETYLTRANSFERASE DOMAIN-CONTAINING PROTEIN"/>
    <property type="match status" value="1"/>
</dbReference>
<comment type="caution">
    <text evidence="2">The sequence shown here is derived from an EMBL/GenBank/DDBJ whole genome shotgun (WGS) entry which is preliminary data.</text>
</comment>